<proteinExistence type="predicted"/>
<comment type="caution">
    <text evidence="1">The sequence shown here is derived from an EMBL/GenBank/DDBJ whole genome shotgun (WGS) entry which is preliminary data.</text>
</comment>
<reference evidence="2" key="1">
    <citation type="journal article" date="2019" name="Int. J. Syst. Evol. Microbiol.">
        <title>The Global Catalogue of Microorganisms (GCM) 10K type strain sequencing project: providing services to taxonomists for standard genome sequencing and annotation.</title>
        <authorList>
            <consortium name="The Broad Institute Genomics Platform"/>
            <consortium name="The Broad Institute Genome Sequencing Center for Infectious Disease"/>
            <person name="Wu L."/>
            <person name="Ma J."/>
        </authorList>
    </citation>
    <scope>NUCLEOTIDE SEQUENCE [LARGE SCALE GENOMIC DNA]</scope>
    <source>
        <strain evidence="2">NBRC 3266</strain>
    </source>
</reference>
<name>A0ABQ5WV24_9PROT</name>
<sequence>MQGLDRLDHFNKVSTKPVYRRDNENIAVTQFLPAMFPAGTLHVLPAGLILEYRSWFDAKFGQPVDLAAIVLIAGAHAGISD</sequence>
<gene>
    <name evidence="1" type="ORF">GCM10007870_29620</name>
</gene>
<accession>A0ABQ5WV24</accession>
<keyword evidence="2" id="KW-1185">Reference proteome</keyword>
<protein>
    <submittedName>
        <fullName evidence="1">Uncharacterized protein</fullName>
    </submittedName>
</protein>
<dbReference type="Proteomes" id="UP001156629">
    <property type="component" value="Unassembled WGS sequence"/>
</dbReference>
<evidence type="ECO:0000313" key="1">
    <source>
        <dbReference type="EMBL" id="GLQ67377.1"/>
    </source>
</evidence>
<evidence type="ECO:0000313" key="2">
    <source>
        <dbReference type="Proteomes" id="UP001156629"/>
    </source>
</evidence>
<dbReference type="EMBL" id="BSNV01000051">
    <property type="protein sequence ID" value="GLQ67377.1"/>
    <property type="molecule type" value="Genomic_DNA"/>
</dbReference>
<organism evidence="1 2">
    <name type="scientific">Gluconobacter kondonii</name>
    <dbReference type="NCBI Taxonomy" id="941463"/>
    <lineage>
        <taxon>Bacteria</taxon>
        <taxon>Pseudomonadati</taxon>
        <taxon>Pseudomonadota</taxon>
        <taxon>Alphaproteobacteria</taxon>
        <taxon>Acetobacterales</taxon>
        <taxon>Acetobacteraceae</taxon>
        <taxon>Gluconobacter</taxon>
    </lineage>
</organism>